<dbReference type="GeneID" id="36566920"/>
<dbReference type="OrthoDB" id="10298202at2759"/>
<name>A0A2P7YMD3_9ASCO</name>
<gene>
    <name evidence="1" type="ORF">C7M61_003532</name>
</gene>
<dbReference type="RefSeq" id="XP_024712956.1">
    <property type="nucleotide sequence ID" value="XM_024858869.1"/>
</dbReference>
<sequence>MPSLFFLEKGPVPKTLSDAVAHELENDPANYFSHETHTGFIYSQLWTVSTLELGKMDSSRYTWSEEKVENADGLGYPIDVKDKTARVIYLFTTFRQLDFIPYRMEKFWDRNTKTGLRCLQVGPVKVPLETCASVRRRKIDEKAEGPTSRINLEVRAHYVPPMLDEVMDLACNIVHERSKLQLFLYLEFRKVGAGLCPCGESIIFDGFKITLEEHRQIISRLGEKCNIKKEVRSVILKESPLKIRLDVDDFHGDPPTLIGYDVLYNCFLPTLGPSYYSAEESRSYAIRYDFEVQCGNPEKPCSTLLSATLPIHVGVEEEQAFLARPRYFKVQDYFHLEYFAATPLLVEDVVKKIITICSEFPDAYIGHHVSVVNRGDKAVVMFTIGLGEELPEIKQSLAESSDDLALVATQDGWVLKETGEPLPIQIEFAFSKHLKVLDGAHLHTIKVPEEPLCNCYKVNSLYGGSAFVKPGMSLDNYLIFEIYSTTKKELFYLTSALHLCILEKTVFMSPRGCEKKINAHRLWPLKSWRPVLSIVDGRKVALYANIFEGFEVPDLKPSVRSSTFHRNYEVYVCFGVFEMYWFSGAENILQQWVDMYVCEKDGVHFAEIPRHP</sequence>
<proteinExistence type="predicted"/>
<comment type="caution">
    <text evidence="1">The sequence shown here is derived from an EMBL/GenBank/DDBJ whole genome shotgun (WGS) entry which is preliminary data.</text>
</comment>
<evidence type="ECO:0000313" key="1">
    <source>
        <dbReference type="EMBL" id="PSK37105.1"/>
    </source>
</evidence>
<dbReference type="Proteomes" id="UP000241107">
    <property type="component" value="Unassembled WGS sequence"/>
</dbReference>
<dbReference type="AlphaFoldDB" id="A0A2P7YMD3"/>
<protein>
    <submittedName>
        <fullName evidence="1">Uncharacterized protein</fullName>
    </submittedName>
</protein>
<accession>A0A2P7YMD3</accession>
<keyword evidence="2" id="KW-1185">Reference proteome</keyword>
<evidence type="ECO:0000313" key="2">
    <source>
        <dbReference type="Proteomes" id="UP000241107"/>
    </source>
</evidence>
<organism evidence="1 2">
    <name type="scientific">Candidozyma pseudohaemuli</name>
    <dbReference type="NCBI Taxonomy" id="418784"/>
    <lineage>
        <taxon>Eukaryota</taxon>
        <taxon>Fungi</taxon>
        <taxon>Dikarya</taxon>
        <taxon>Ascomycota</taxon>
        <taxon>Saccharomycotina</taxon>
        <taxon>Pichiomycetes</taxon>
        <taxon>Metschnikowiaceae</taxon>
        <taxon>Candidozyma</taxon>
    </lineage>
</organism>
<reference evidence="1 2" key="1">
    <citation type="submission" date="2018-03" db="EMBL/GenBank/DDBJ databases">
        <title>Candida pseudohaemulonii genome assembly and annotation.</title>
        <authorList>
            <person name="Munoz J.F."/>
            <person name="Gade L.G."/>
            <person name="Chow N.A."/>
            <person name="Litvintseva A.P."/>
            <person name="Loparev V.N."/>
            <person name="Cuomo C.A."/>
        </authorList>
    </citation>
    <scope>NUCLEOTIDE SEQUENCE [LARGE SCALE GENOMIC DNA]</scope>
    <source>
        <strain evidence="1 2">B12108</strain>
    </source>
</reference>
<dbReference type="VEuPathDB" id="FungiDB:C7M61_003532"/>
<dbReference type="EMBL" id="PYFQ01000009">
    <property type="protein sequence ID" value="PSK37105.1"/>
    <property type="molecule type" value="Genomic_DNA"/>
</dbReference>